<protein>
    <submittedName>
        <fullName evidence="1">Uncharacterized protein</fullName>
    </submittedName>
</protein>
<name>A0ABP6VUN6_9ACTN</name>
<evidence type="ECO:0000313" key="2">
    <source>
        <dbReference type="Proteomes" id="UP001501222"/>
    </source>
</evidence>
<dbReference type="Proteomes" id="UP001501222">
    <property type="component" value="Unassembled WGS sequence"/>
</dbReference>
<dbReference type="RefSeq" id="WP_344836538.1">
    <property type="nucleotide sequence ID" value="NZ_BAABAA010000001.1"/>
</dbReference>
<keyword evidence="2" id="KW-1185">Reference proteome</keyword>
<proteinExistence type="predicted"/>
<dbReference type="EMBL" id="BAABAA010000001">
    <property type="protein sequence ID" value="GAA3539419.1"/>
    <property type="molecule type" value="Genomic_DNA"/>
</dbReference>
<reference evidence="2" key="1">
    <citation type="journal article" date="2019" name="Int. J. Syst. Evol. Microbiol.">
        <title>The Global Catalogue of Microorganisms (GCM) 10K type strain sequencing project: providing services to taxonomists for standard genome sequencing and annotation.</title>
        <authorList>
            <consortium name="The Broad Institute Genomics Platform"/>
            <consortium name="The Broad Institute Genome Sequencing Center for Infectious Disease"/>
            <person name="Wu L."/>
            <person name="Ma J."/>
        </authorList>
    </citation>
    <scope>NUCLEOTIDE SEQUENCE [LARGE SCALE GENOMIC DNA]</scope>
    <source>
        <strain evidence="2">JCM 16928</strain>
    </source>
</reference>
<gene>
    <name evidence="1" type="ORF">GCM10022235_03620</name>
</gene>
<accession>A0ABP6VUN6</accession>
<sequence>MRYFVTADAHKYWHAFTHCPSGMLATGGGGGGGANEVRLVSTQAIDGGTGWDVTIANPTDQSVVFSVYAICYSGLTNYQVRTETAAAAPNDVSNGWSDCTLGGKVLGGGVWADTYNVSLREMSASQPRNAYFGQLRNWDSVPRTMTIQTICANGITPDAFVTDFYEDVAPGQNGISEATCPPNRTIISGGPLGSSTVMSIPDPQPDVTKWMVSVRNETSSTERFAATVLCGI</sequence>
<organism evidence="1 2">
    <name type="scientific">Kribbella ginsengisoli</name>
    <dbReference type="NCBI Taxonomy" id="363865"/>
    <lineage>
        <taxon>Bacteria</taxon>
        <taxon>Bacillati</taxon>
        <taxon>Actinomycetota</taxon>
        <taxon>Actinomycetes</taxon>
        <taxon>Propionibacteriales</taxon>
        <taxon>Kribbellaceae</taxon>
        <taxon>Kribbella</taxon>
    </lineage>
</organism>
<evidence type="ECO:0000313" key="1">
    <source>
        <dbReference type="EMBL" id="GAA3539419.1"/>
    </source>
</evidence>
<comment type="caution">
    <text evidence="1">The sequence shown here is derived from an EMBL/GenBank/DDBJ whole genome shotgun (WGS) entry which is preliminary data.</text>
</comment>